<feature type="transmembrane region" description="Helical" evidence="9">
    <location>
        <begin position="38"/>
        <end position="56"/>
    </location>
</feature>
<dbReference type="Pfam" id="PF06237">
    <property type="entry name" value="SLC52_ribofla_tr"/>
    <property type="match status" value="1"/>
</dbReference>
<evidence type="ECO:0000256" key="5">
    <source>
        <dbReference type="ARBA" id="ARBA00022475"/>
    </source>
</evidence>
<evidence type="ECO:0000256" key="3">
    <source>
        <dbReference type="ARBA" id="ARBA00006366"/>
    </source>
</evidence>
<sequence>YALVCLFGIGSWVALNGIWVELPIFVKHAPEAWNLPSYLAIIVQLANIGPIVYGFGNHWAKNVCNEWTAIPLIVTIGAVSCFLLAYFWDRTSLLFGANHSTALLALSFTLSLVDCTSSVVFLTFIGTFPAPYLTALFIGETLSGMLPSFVALGQGIGDPCNSTLIQNTTILVNDFESTDLYVGKGLKFGPEEFFFFLFSMMVVCGLSFLALNVLPFAKRQQILQRPDHRTNFSEVNRHLLSENEFVSYGPHGSISSDTSAPDDEQVPPAIVYQPNCSSRQVVYLLFVQVWINGLANGVLPSTQAYACQPYGSQAYHLAVTLTSISNALTCVLALWLPSQSTSIVTIFACIYNILSGYLLLLASLSPTPPLYNTLMGSIIMVTVSVVSGSLITYTKLTICTIMKKKGQRALFWCGVAIQAGSCIGALVIFPVVNVAKAFHQAKQQC</sequence>
<accession>A7RXE4</accession>
<dbReference type="GO" id="GO:0032218">
    <property type="term" value="P:riboflavin transport"/>
    <property type="evidence" value="ECO:0000318"/>
    <property type="project" value="GO_Central"/>
</dbReference>
<keyword evidence="4 9" id="KW-0813">Transport</keyword>
<dbReference type="OrthoDB" id="9995836at2759"/>
<comment type="catalytic activity">
    <reaction evidence="1 9">
        <text>riboflavin(in) = riboflavin(out)</text>
        <dbReference type="Rhea" id="RHEA:35015"/>
        <dbReference type="ChEBI" id="CHEBI:57986"/>
    </reaction>
</comment>
<evidence type="ECO:0000256" key="1">
    <source>
        <dbReference type="ARBA" id="ARBA00000215"/>
    </source>
</evidence>
<keyword evidence="11" id="KW-1185">Reference proteome</keyword>
<dbReference type="InParanoid" id="A7RXE4"/>
<feature type="transmembrane region" description="Helical" evidence="9">
    <location>
        <begin position="343"/>
        <end position="362"/>
    </location>
</feature>
<feature type="transmembrane region" description="Helical" evidence="9">
    <location>
        <begin position="314"/>
        <end position="336"/>
    </location>
</feature>
<gene>
    <name evidence="10" type="ORF">NEMVEDRAFT_v1g96942</name>
</gene>
<feature type="transmembrane region" description="Helical" evidence="9">
    <location>
        <begin position="6"/>
        <end position="26"/>
    </location>
</feature>
<feature type="non-terminal residue" evidence="10">
    <location>
        <position position="445"/>
    </location>
</feature>
<keyword evidence="5 9" id="KW-1003">Cell membrane</keyword>
<protein>
    <recommendedName>
        <fullName evidence="9">Riboflavin transporter</fullName>
    </recommendedName>
</protein>
<feature type="transmembrane region" description="Helical" evidence="9">
    <location>
        <begin position="100"/>
        <end position="125"/>
    </location>
</feature>
<dbReference type="PhylomeDB" id="A7RXE4"/>
<dbReference type="PANTHER" id="PTHR12929:SF10">
    <property type="entry name" value="RIBOFLAVIN TRANSPORTER"/>
    <property type="match status" value="1"/>
</dbReference>
<keyword evidence="7 9" id="KW-1133">Transmembrane helix</keyword>
<comment type="function">
    <text evidence="9">Plasma membrane transporter mediating the uptake by cells of the water soluble vitamin B2/riboflavin that plays a key role in biochemical oxidation-reduction reactions of the carbohydrate, lipid, and amino acid metabolism.</text>
</comment>
<dbReference type="InterPro" id="IPR009357">
    <property type="entry name" value="Riboflavin_transptr"/>
</dbReference>
<dbReference type="HOGENOM" id="CLU_034789_1_0_1"/>
<feature type="transmembrane region" description="Helical" evidence="9">
    <location>
        <begin position="410"/>
        <end position="432"/>
    </location>
</feature>
<evidence type="ECO:0000256" key="8">
    <source>
        <dbReference type="ARBA" id="ARBA00023136"/>
    </source>
</evidence>
<feature type="transmembrane region" description="Helical" evidence="9">
    <location>
        <begin position="193"/>
        <end position="214"/>
    </location>
</feature>
<dbReference type="GO" id="GO:0005886">
    <property type="term" value="C:plasma membrane"/>
    <property type="evidence" value="ECO:0000318"/>
    <property type="project" value="GO_Central"/>
</dbReference>
<proteinExistence type="inferred from homology"/>
<dbReference type="eggNOG" id="KOG4255">
    <property type="taxonomic scope" value="Eukaryota"/>
</dbReference>
<evidence type="ECO:0000313" key="10">
    <source>
        <dbReference type="EMBL" id="EDO43831.1"/>
    </source>
</evidence>
<name>A7RXE4_NEMVE</name>
<keyword evidence="8 9" id="KW-0472">Membrane</keyword>
<evidence type="ECO:0000256" key="7">
    <source>
        <dbReference type="ARBA" id="ARBA00022989"/>
    </source>
</evidence>
<dbReference type="OMA" id="EQRPMMD"/>
<evidence type="ECO:0000256" key="6">
    <source>
        <dbReference type="ARBA" id="ARBA00022692"/>
    </source>
</evidence>
<organism evidence="10 11">
    <name type="scientific">Nematostella vectensis</name>
    <name type="common">Starlet sea anemone</name>
    <dbReference type="NCBI Taxonomy" id="45351"/>
    <lineage>
        <taxon>Eukaryota</taxon>
        <taxon>Metazoa</taxon>
        <taxon>Cnidaria</taxon>
        <taxon>Anthozoa</taxon>
        <taxon>Hexacorallia</taxon>
        <taxon>Actiniaria</taxon>
        <taxon>Edwardsiidae</taxon>
        <taxon>Nematostella</taxon>
    </lineage>
</organism>
<comment type="subcellular location">
    <subcellularLocation>
        <location evidence="2 9">Cell membrane</location>
        <topology evidence="2 9">Multi-pass membrane protein</topology>
    </subcellularLocation>
</comment>
<evidence type="ECO:0000256" key="4">
    <source>
        <dbReference type="ARBA" id="ARBA00022448"/>
    </source>
</evidence>
<evidence type="ECO:0000256" key="2">
    <source>
        <dbReference type="ARBA" id="ARBA00004651"/>
    </source>
</evidence>
<keyword evidence="6 9" id="KW-0812">Transmembrane</keyword>
<comment type="similarity">
    <text evidence="3 9">Belongs to the riboflavin transporter family.</text>
</comment>
<dbReference type="KEGG" id="nve:5515713"/>
<dbReference type="AlphaFoldDB" id="A7RXE4"/>
<dbReference type="STRING" id="45351.A7RXE4"/>
<dbReference type="GO" id="GO:0032217">
    <property type="term" value="F:riboflavin transmembrane transporter activity"/>
    <property type="evidence" value="ECO:0000318"/>
    <property type="project" value="GO_Central"/>
</dbReference>
<evidence type="ECO:0000313" key="11">
    <source>
        <dbReference type="Proteomes" id="UP000001593"/>
    </source>
</evidence>
<dbReference type="EMBL" id="DS469550">
    <property type="protein sequence ID" value="EDO43831.1"/>
    <property type="molecule type" value="Genomic_DNA"/>
</dbReference>
<reference evidence="10 11" key="1">
    <citation type="journal article" date="2007" name="Science">
        <title>Sea anemone genome reveals ancestral eumetazoan gene repertoire and genomic organization.</title>
        <authorList>
            <person name="Putnam N.H."/>
            <person name="Srivastava M."/>
            <person name="Hellsten U."/>
            <person name="Dirks B."/>
            <person name="Chapman J."/>
            <person name="Salamov A."/>
            <person name="Terry A."/>
            <person name="Shapiro H."/>
            <person name="Lindquist E."/>
            <person name="Kapitonov V.V."/>
            <person name="Jurka J."/>
            <person name="Genikhovich G."/>
            <person name="Grigoriev I.V."/>
            <person name="Lucas S.M."/>
            <person name="Steele R.E."/>
            <person name="Finnerty J.R."/>
            <person name="Technau U."/>
            <person name="Martindale M.Q."/>
            <person name="Rokhsar D.S."/>
        </authorList>
    </citation>
    <scope>NUCLEOTIDE SEQUENCE [LARGE SCALE GENOMIC DNA]</scope>
    <source>
        <strain evidence="11">CH2 X CH6</strain>
    </source>
</reference>
<dbReference type="PANTHER" id="PTHR12929">
    <property type="entry name" value="SOLUTE CARRIER FAMILY 52"/>
    <property type="match status" value="1"/>
</dbReference>
<feature type="transmembrane region" description="Helical" evidence="9">
    <location>
        <begin position="68"/>
        <end position="88"/>
    </location>
</feature>
<dbReference type="Proteomes" id="UP000001593">
    <property type="component" value="Unassembled WGS sequence"/>
</dbReference>
<evidence type="ECO:0000256" key="9">
    <source>
        <dbReference type="RuleBase" id="RU368035"/>
    </source>
</evidence>
<feature type="transmembrane region" description="Helical" evidence="9">
    <location>
        <begin position="281"/>
        <end position="299"/>
    </location>
</feature>
<feature type="transmembrane region" description="Helical" evidence="9">
    <location>
        <begin position="374"/>
        <end position="398"/>
    </location>
</feature>